<evidence type="ECO:0000256" key="9">
    <source>
        <dbReference type="ARBA" id="ARBA00023122"/>
    </source>
</evidence>
<dbReference type="InterPro" id="IPR000644">
    <property type="entry name" value="CBS_dom"/>
</dbReference>
<evidence type="ECO:0000313" key="21">
    <source>
        <dbReference type="Proteomes" id="UP000054558"/>
    </source>
</evidence>
<dbReference type="PANTHER" id="PTHR11911:SF111">
    <property type="entry name" value="INOSINE-5'-MONOPHOSPHATE DEHYDROGENASE"/>
    <property type="match status" value="1"/>
</dbReference>
<dbReference type="SUPFAM" id="SSF51412">
    <property type="entry name" value="Inosine monophosphate dehydrogenase (IMPDH)"/>
    <property type="match status" value="1"/>
</dbReference>
<keyword evidence="5 12" id="KW-0658">Purine biosynthesis</keyword>
<feature type="domain" description="CBS" evidence="19">
    <location>
        <begin position="189"/>
        <end position="246"/>
    </location>
</feature>
<dbReference type="EC" id="1.1.1.205" evidence="12 18"/>
<dbReference type="InterPro" id="IPR005990">
    <property type="entry name" value="IMP_DH"/>
</dbReference>
<dbReference type="GO" id="GO:0003938">
    <property type="term" value="F:IMP dehydrogenase activity"/>
    <property type="evidence" value="ECO:0000318"/>
    <property type="project" value="GO_Central"/>
</dbReference>
<dbReference type="InterPro" id="IPR001093">
    <property type="entry name" value="IMP_DH_GMPRt"/>
</dbReference>
<dbReference type="STRING" id="105231.A0A1Y1HXW7"/>
<keyword evidence="12" id="KW-0963">Cytoplasm</keyword>
<comment type="pathway">
    <text evidence="12 18">Purine metabolism; XMP biosynthesis via de novo pathway; XMP from IMP: step 1/1.</text>
</comment>
<dbReference type="OrthoDB" id="416622at2759"/>
<dbReference type="Gene3D" id="3.20.20.70">
    <property type="entry name" value="Aldolase class I"/>
    <property type="match status" value="1"/>
</dbReference>
<dbReference type="CDD" id="cd00381">
    <property type="entry name" value="IMPDH"/>
    <property type="match status" value="1"/>
</dbReference>
<evidence type="ECO:0000256" key="11">
    <source>
        <dbReference type="ARBA" id="ARBA00056556"/>
    </source>
</evidence>
<dbReference type="EMBL" id="DF237028">
    <property type="protein sequence ID" value="GAQ81387.1"/>
    <property type="molecule type" value="Genomic_DNA"/>
</dbReference>
<protein>
    <recommendedName>
        <fullName evidence="12 18">Inosine-5'-monophosphate dehydrogenase</fullName>
        <shortName evidence="12">IMP dehydrogenase</shortName>
        <shortName evidence="12">IMPD</shortName>
        <shortName evidence="12">IMPDH</shortName>
        <ecNumber evidence="12 18">1.1.1.205</ecNumber>
    </recommendedName>
</protein>
<evidence type="ECO:0000256" key="13">
    <source>
        <dbReference type="PIRSR" id="PIRSR000130-1"/>
    </source>
</evidence>
<proteinExistence type="inferred from homology"/>
<keyword evidence="9 16" id="KW-0129">CBS domain</keyword>
<dbReference type="PIRSF" id="PIRSF000130">
    <property type="entry name" value="IMPDH"/>
    <property type="match status" value="1"/>
</dbReference>
<comment type="function">
    <text evidence="11 12">Catalyzes the conversion of inosine 5'-phosphate (IMP) to xanthosine 5'-phosphate (XMP), the first committed and rate-limiting step in the de novo synthesis of guanine nucleotides, and therefore plays an important role in the regulation of cell growth.</text>
</comment>
<dbReference type="PROSITE" id="PS51371">
    <property type="entry name" value="CBS"/>
    <property type="match status" value="1"/>
</dbReference>
<dbReference type="InterPro" id="IPR013785">
    <property type="entry name" value="Aldolase_TIM"/>
</dbReference>
<evidence type="ECO:0000313" key="20">
    <source>
        <dbReference type="EMBL" id="GAQ81387.1"/>
    </source>
</evidence>
<dbReference type="InterPro" id="IPR046342">
    <property type="entry name" value="CBS_dom_sf"/>
</dbReference>
<dbReference type="Pfam" id="PF00478">
    <property type="entry name" value="IMPDH"/>
    <property type="match status" value="1"/>
</dbReference>
<dbReference type="AlphaFoldDB" id="A0A1Y1HXW7"/>
<feature type="active site" description="Thioimidate intermediate" evidence="12 13">
    <location>
        <position position="342"/>
    </location>
</feature>
<sequence length="523" mass="55327">MASDKSMGMNGRVYERVQGDAPNDDELDGYPAARLFSQGVSFTYDDVILHPGFIDFSTDEVDLTGRVSKNISVRVPVASSPMDTVTEANMAGTMAMVGAIGFVHYNNTSTEQAAHIRKAKQMRLGYVADPAVLSPKSTVADIDSLKSSKGFSSVLVTEDGQLGSRLLGVVTNRDTDFVADRTTELAEVMTTEVVTASSTSSRQEAEAVLKSSKKSLLPIVNEQGELVGLICRTDVKRSLAYPVSAEPTLGKDGKLAVGAAVGTRDGDKARLEHLVQAGVNVVVLDSSQGDSTYALNMLSFVKKAYPELDVIAGNVVTSRQARHLIEAGADGLRVGMGSGSICTTQEVCAVGRGQATAVYQTAKLASTFDVPIIADGGISNSGHIVKALTLGASSVMVGSFLAGTEEAPGDYFFQDGQRLKKYRGMGSLEAQAKGSDTRYLGDQSKLKIAQGVAGYVADKGSVRRLVPYTMHAVKQGFQDLGASDLPGVWAMLRNGEIRGETRTGAAQVEGGVHGLVSYEKKRF</sequence>
<dbReference type="HAMAP" id="MF_01964">
    <property type="entry name" value="IMPDH"/>
    <property type="match status" value="1"/>
</dbReference>
<evidence type="ECO:0000256" key="17">
    <source>
        <dbReference type="RuleBase" id="RU003927"/>
    </source>
</evidence>
<evidence type="ECO:0000256" key="15">
    <source>
        <dbReference type="PIRSR" id="PIRSR000130-4"/>
    </source>
</evidence>
<feature type="binding site" evidence="12">
    <location>
        <begin position="398"/>
        <end position="399"/>
    </location>
    <ligand>
        <name>IMP</name>
        <dbReference type="ChEBI" id="CHEBI:58053"/>
    </ligand>
</feature>
<feature type="binding site" description="in other chain" evidence="12 15">
    <location>
        <position position="337"/>
    </location>
    <ligand>
        <name>K(+)</name>
        <dbReference type="ChEBI" id="CHEBI:29103"/>
        <note>ligand shared between two tetrameric partners</note>
    </ligand>
</feature>
<dbReference type="GO" id="GO:0046872">
    <property type="term" value="F:metal ion binding"/>
    <property type="evidence" value="ECO:0007669"/>
    <property type="project" value="UniProtKB-UniRule"/>
</dbReference>
<evidence type="ECO:0000256" key="12">
    <source>
        <dbReference type="HAMAP-Rule" id="MF_03156"/>
    </source>
</evidence>
<dbReference type="UniPathway" id="UPA00601">
    <property type="reaction ID" value="UER00295"/>
</dbReference>
<dbReference type="CDD" id="cd04601">
    <property type="entry name" value="CBS_pair_IMPDH"/>
    <property type="match status" value="1"/>
</dbReference>
<dbReference type="Pfam" id="PF00571">
    <property type="entry name" value="CBS"/>
    <property type="match status" value="1"/>
</dbReference>
<keyword evidence="4 12" id="KW-0332">GMP biosynthesis</keyword>
<feature type="binding site" description="in other chain" evidence="12 15">
    <location>
        <position position="339"/>
    </location>
    <ligand>
        <name>K(+)</name>
        <dbReference type="ChEBI" id="CHEBI:29103"/>
        <note>ligand shared between two tetrameric partners</note>
    </ligand>
</feature>
<evidence type="ECO:0000256" key="8">
    <source>
        <dbReference type="ARBA" id="ARBA00023027"/>
    </source>
</evidence>
<dbReference type="SMART" id="SM01240">
    <property type="entry name" value="IMPDH"/>
    <property type="match status" value="1"/>
</dbReference>
<dbReference type="GO" id="GO:0005737">
    <property type="term" value="C:cytoplasm"/>
    <property type="evidence" value="ECO:0000318"/>
    <property type="project" value="GO_Central"/>
</dbReference>
<feature type="binding site" evidence="12">
    <location>
        <begin position="375"/>
        <end position="377"/>
    </location>
    <ligand>
        <name>IMP</name>
        <dbReference type="ChEBI" id="CHEBI:58053"/>
    </ligand>
</feature>
<dbReference type="NCBIfam" id="TIGR01302">
    <property type="entry name" value="IMP_dehydrog"/>
    <property type="match status" value="1"/>
</dbReference>
<comment type="subunit">
    <text evidence="12">Homotetramer.</text>
</comment>
<comment type="caution">
    <text evidence="12">Lacks conserved residue(s) required for the propagation of feature annotation.</text>
</comment>
<dbReference type="OMA" id="MGYCGAK"/>
<evidence type="ECO:0000256" key="6">
    <source>
        <dbReference type="ARBA" id="ARBA00022958"/>
    </source>
</evidence>
<keyword evidence="3 12" id="KW-0479">Metal-binding</keyword>
<keyword evidence="7 12" id="KW-0560">Oxidoreductase</keyword>
<organism evidence="20 21">
    <name type="scientific">Klebsormidium nitens</name>
    <name type="common">Green alga</name>
    <name type="synonym">Ulothrix nitens</name>
    <dbReference type="NCBI Taxonomy" id="105231"/>
    <lineage>
        <taxon>Eukaryota</taxon>
        <taxon>Viridiplantae</taxon>
        <taxon>Streptophyta</taxon>
        <taxon>Klebsormidiophyceae</taxon>
        <taxon>Klebsormidiales</taxon>
        <taxon>Klebsormidiaceae</taxon>
        <taxon>Klebsormidium</taxon>
    </lineage>
</organism>
<dbReference type="Proteomes" id="UP000054558">
    <property type="component" value="Unassembled WGS sequence"/>
</dbReference>
<evidence type="ECO:0000256" key="7">
    <source>
        <dbReference type="ARBA" id="ARBA00023002"/>
    </source>
</evidence>
<feature type="active site" description="Proton acceptor" evidence="12 13">
    <location>
        <position position="438"/>
    </location>
</feature>
<accession>A0A1Y1HXW7</accession>
<comment type="similarity">
    <text evidence="2 12 17">Belongs to the IMPDH/GMPR family.</text>
</comment>
<dbReference type="PANTHER" id="PTHR11911">
    <property type="entry name" value="INOSINE-5-MONOPHOSPHATE DEHYDROGENASE RELATED"/>
    <property type="match status" value="1"/>
</dbReference>
<feature type="binding site" description="in other chain" evidence="12 15">
    <location>
        <position position="342"/>
    </location>
    <ligand>
        <name>K(+)</name>
        <dbReference type="ChEBI" id="CHEBI:29103"/>
        <note>ligand shared between two tetrameric partners</note>
    </ligand>
</feature>
<dbReference type="SUPFAM" id="SSF54631">
    <property type="entry name" value="CBS-domain pair"/>
    <property type="match status" value="1"/>
</dbReference>
<feature type="binding site" evidence="12">
    <location>
        <position position="340"/>
    </location>
    <ligand>
        <name>IMP</name>
        <dbReference type="ChEBI" id="CHEBI:58053"/>
    </ligand>
</feature>
<comment type="activity regulation">
    <text evidence="12">Mycophenolic acid (MPA) is a non-competitive inhibitor that prevents formation of the closed enzyme conformation by binding to the same site as the amobile flap. In contrast, mizoribine monophosphate (MZP) is a competitive inhibitor that induces the closed conformation. MPA is a potent inhibitor of mammalian IMPDHs but a poor inhibitor of the bacterial enzymes. MZP is a more potent inhibitor of bacterial IMPDH.</text>
</comment>
<evidence type="ECO:0000256" key="18">
    <source>
        <dbReference type="RuleBase" id="RU003928"/>
    </source>
</evidence>
<keyword evidence="21" id="KW-1185">Reference proteome</keyword>
<comment type="subcellular location">
    <subcellularLocation>
        <location evidence="12">Cytoplasm</location>
    </subcellularLocation>
</comment>
<feature type="binding site" evidence="12 14">
    <location>
        <begin position="335"/>
        <end position="337"/>
    </location>
    <ligand>
        <name>NAD(+)</name>
        <dbReference type="ChEBI" id="CHEBI:57540"/>
    </ligand>
</feature>
<comment type="catalytic activity">
    <reaction evidence="10 12 18">
        <text>IMP + NAD(+) + H2O = XMP + NADH + H(+)</text>
        <dbReference type="Rhea" id="RHEA:11708"/>
        <dbReference type="ChEBI" id="CHEBI:15377"/>
        <dbReference type="ChEBI" id="CHEBI:15378"/>
        <dbReference type="ChEBI" id="CHEBI:57464"/>
        <dbReference type="ChEBI" id="CHEBI:57540"/>
        <dbReference type="ChEBI" id="CHEBI:57945"/>
        <dbReference type="ChEBI" id="CHEBI:58053"/>
        <dbReference type="EC" id="1.1.1.205"/>
    </reaction>
</comment>
<reference evidence="20 21" key="1">
    <citation type="journal article" date="2014" name="Nat. Commun.">
        <title>Klebsormidium flaccidum genome reveals primary factors for plant terrestrial adaptation.</title>
        <authorList>
            <person name="Hori K."/>
            <person name="Maruyama F."/>
            <person name="Fujisawa T."/>
            <person name="Togashi T."/>
            <person name="Yamamoto N."/>
            <person name="Seo M."/>
            <person name="Sato S."/>
            <person name="Yamada T."/>
            <person name="Mori H."/>
            <person name="Tajima N."/>
            <person name="Moriyama T."/>
            <person name="Ikeuchi M."/>
            <person name="Watanabe M."/>
            <person name="Wada H."/>
            <person name="Kobayashi K."/>
            <person name="Saito M."/>
            <person name="Masuda T."/>
            <person name="Sasaki-Sekimoto Y."/>
            <person name="Mashiguchi K."/>
            <person name="Awai K."/>
            <person name="Shimojima M."/>
            <person name="Masuda S."/>
            <person name="Iwai M."/>
            <person name="Nobusawa T."/>
            <person name="Narise T."/>
            <person name="Kondo S."/>
            <person name="Saito H."/>
            <person name="Sato R."/>
            <person name="Murakawa M."/>
            <person name="Ihara Y."/>
            <person name="Oshima-Yamada Y."/>
            <person name="Ohtaka K."/>
            <person name="Satoh M."/>
            <person name="Sonobe K."/>
            <person name="Ishii M."/>
            <person name="Ohtani R."/>
            <person name="Kanamori-Sato M."/>
            <person name="Honoki R."/>
            <person name="Miyazaki D."/>
            <person name="Mochizuki H."/>
            <person name="Umetsu J."/>
            <person name="Higashi K."/>
            <person name="Shibata D."/>
            <person name="Kamiya Y."/>
            <person name="Sato N."/>
            <person name="Nakamura Y."/>
            <person name="Tabata S."/>
            <person name="Ida S."/>
            <person name="Kurokawa K."/>
            <person name="Ohta H."/>
        </authorList>
    </citation>
    <scope>NUCLEOTIDE SEQUENCE [LARGE SCALE GENOMIC DNA]</scope>
    <source>
        <strain evidence="20 21">NIES-2285</strain>
    </source>
</reference>
<evidence type="ECO:0000256" key="4">
    <source>
        <dbReference type="ARBA" id="ARBA00022749"/>
    </source>
</evidence>
<keyword evidence="8 12" id="KW-0520">NAD</keyword>
<evidence type="ECO:0000256" key="1">
    <source>
        <dbReference type="ARBA" id="ARBA00001958"/>
    </source>
</evidence>
<dbReference type="SMART" id="SM00116">
    <property type="entry name" value="CBS"/>
    <property type="match status" value="2"/>
</dbReference>
<dbReference type="FunFam" id="3.20.20.70:FF:000086">
    <property type="entry name" value="IMP dehydrogenase, putative"/>
    <property type="match status" value="1"/>
</dbReference>
<dbReference type="InterPro" id="IPR015875">
    <property type="entry name" value="IMP_DH/GMP_Rdtase_CS"/>
</dbReference>
<keyword evidence="6 12" id="KW-0630">Potassium</keyword>
<comment type="cofactor">
    <cofactor evidence="1 12">
        <name>K(+)</name>
        <dbReference type="ChEBI" id="CHEBI:29103"/>
    </cofactor>
</comment>
<evidence type="ECO:0000256" key="14">
    <source>
        <dbReference type="PIRSR" id="PIRSR000130-3"/>
    </source>
</evidence>
<dbReference type="GO" id="GO:0000166">
    <property type="term" value="F:nucleotide binding"/>
    <property type="evidence" value="ECO:0007669"/>
    <property type="project" value="UniProtKB-UniRule"/>
</dbReference>
<evidence type="ECO:0000256" key="5">
    <source>
        <dbReference type="ARBA" id="ARBA00022755"/>
    </source>
</evidence>
<evidence type="ECO:0000259" key="19">
    <source>
        <dbReference type="PROSITE" id="PS51371"/>
    </source>
</evidence>
<evidence type="ECO:0000256" key="3">
    <source>
        <dbReference type="ARBA" id="ARBA00022723"/>
    </source>
</evidence>
<feature type="binding site" evidence="12">
    <location>
        <position position="450"/>
    </location>
    <ligand>
        <name>IMP</name>
        <dbReference type="ChEBI" id="CHEBI:58053"/>
    </ligand>
</feature>
<dbReference type="PROSITE" id="PS00487">
    <property type="entry name" value="IMP_DH_GMP_RED"/>
    <property type="match status" value="1"/>
</dbReference>
<evidence type="ECO:0000256" key="10">
    <source>
        <dbReference type="ARBA" id="ARBA00048028"/>
    </source>
</evidence>
<name>A0A1Y1HXW7_KLENI</name>
<feature type="binding site" evidence="12">
    <location>
        <begin position="422"/>
        <end position="426"/>
    </location>
    <ligand>
        <name>IMP</name>
        <dbReference type="ChEBI" id="CHEBI:58053"/>
    </ligand>
</feature>
<gene>
    <name evidence="20" type="ORF">KFL_000790120</name>
</gene>
<dbReference type="GO" id="GO:0006177">
    <property type="term" value="P:GMP biosynthetic process"/>
    <property type="evidence" value="ECO:0007669"/>
    <property type="project" value="UniProtKB-UniRule"/>
</dbReference>
<feature type="binding site" evidence="12 14">
    <location>
        <begin position="285"/>
        <end position="287"/>
    </location>
    <ligand>
        <name>NAD(+)</name>
        <dbReference type="ChEBI" id="CHEBI:57540"/>
    </ligand>
</feature>
<evidence type="ECO:0000256" key="16">
    <source>
        <dbReference type="PROSITE-ProRule" id="PRU00703"/>
    </source>
</evidence>
<dbReference type="GO" id="GO:0006183">
    <property type="term" value="P:GTP biosynthetic process"/>
    <property type="evidence" value="ECO:0000318"/>
    <property type="project" value="GO_Central"/>
</dbReference>
<evidence type="ECO:0000256" key="2">
    <source>
        <dbReference type="ARBA" id="ARBA00005502"/>
    </source>
</evidence>